<dbReference type="PROSITE" id="PS00908">
    <property type="entry name" value="MR_MLE_1"/>
    <property type="match status" value="1"/>
</dbReference>
<protein>
    <submittedName>
        <fullName evidence="3">L-alanine-DL-glutamate epimerase</fullName>
    </submittedName>
</protein>
<name>A0A1I4DJ48_9PSEU</name>
<sequence length="365" mass="39668">MKIESIETFVRGPIAVVRVRTDDGAEGIGQTAPYEAALTARVLHTMVAPCFLGRDPWDLEVLVDDCLRRHYKFPGSFLHRALSGVDTALWDILGRSTGQPVSKLLGGHARDSVPVYASSMRRDISPEQEAERLLGHIRESGFGAVKIRVGEAMGRDVDAAPGRTEHIIRHLRQELGEEIHISADANGGFTAARAVRVGRMLEEYGYFHFEEPCPFPELEQTARVTAALDIPVSGGEQDFSLSQFQRMITGHVVDIVQPDIGYLGGVSRARKVAVLAEAAGIPCTPHCANSSLLQVFTLHLAAAMPACHHYQEWSIEDTPWTRGIYGPLPEVVGGRVPAPSGPGWGVELEPGFIAAAERQVSRLGS</sequence>
<accession>A0A1I4DJ48</accession>
<evidence type="ECO:0000259" key="2">
    <source>
        <dbReference type="SMART" id="SM00922"/>
    </source>
</evidence>
<dbReference type="InterPro" id="IPR013341">
    <property type="entry name" value="Mandelate_racemase_N_dom"/>
</dbReference>
<dbReference type="SFLD" id="SFLDS00001">
    <property type="entry name" value="Enolase"/>
    <property type="match status" value="1"/>
</dbReference>
<dbReference type="SFLD" id="SFLDG00179">
    <property type="entry name" value="mandelate_racemase"/>
    <property type="match status" value="1"/>
</dbReference>
<dbReference type="PANTHER" id="PTHR48080">
    <property type="entry name" value="D-GALACTONATE DEHYDRATASE-RELATED"/>
    <property type="match status" value="1"/>
</dbReference>
<dbReference type="RefSeq" id="WP_218153617.1">
    <property type="nucleotide sequence ID" value="NZ_CBDRCA010000076.1"/>
</dbReference>
<dbReference type="Pfam" id="PF02746">
    <property type="entry name" value="MR_MLE_N"/>
    <property type="match status" value="1"/>
</dbReference>
<dbReference type="Pfam" id="PF13378">
    <property type="entry name" value="MR_MLE_C"/>
    <property type="match status" value="1"/>
</dbReference>
<dbReference type="GO" id="GO:0016829">
    <property type="term" value="F:lyase activity"/>
    <property type="evidence" value="ECO:0007669"/>
    <property type="project" value="UniProtKB-KW"/>
</dbReference>
<keyword evidence="1" id="KW-0456">Lyase</keyword>
<dbReference type="CDD" id="cd03316">
    <property type="entry name" value="MR_like"/>
    <property type="match status" value="1"/>
</dbReference>
<dbReference type="SUPFAM" id="SSF51604">
    <property type="entry name" value="Enolase C-terminal domain-like"/>
    <property type="match status" value="1"/>
</dbReference>
<gene>
    <name evidence="3" type="ORF">SAMN05421835_14811</name>
</gene>
<dbReference type="Gene3D" id="3.20.20.120">
    <property type="entry name" value="Enolase-like C-terminal domain"/>
    <property type="match status" value="1"/>
</dbReference>
<dbReference type="PANTHER" id="PTHR48080:SF2">
    <property type="entry name" value="D-GALACTONATE DEHYDRATASE"/>
    <property type="match status" value="1"/>
</dbReference>
<evidence type="ECO:0000313" key="3">
    <source>
        <dbReference type="EMBL" id="SFK93265.1"/>
    </source>
</evidence>
<dbReference type="AlphaFoldDB" id="A0A1I4DJ48"/>
<feature type="domain" description="Mandelate racemase/muconate lactonizing enzyme C-terminal" evidence="2">
    <location>
        <begin position="126"/>
        <end position="231"/>
    </location>
</feature>
<dbReference type="SUPFAM" id="SSF54826">
    <property type="entry name" value="Enolase N-terminal domain-like"/>
    <property type="match status" value="1"/>
</dbReference>
<dbReference type="STRING" id="115433.SAMN05421835_14811"/>
<evidence type="ECO:0000313" key="4">
    <source>
        <dbReference type="Proteomes" id="UP000199025"/>
    </source>
</evidence>
<dbReference type="InterPro" id="IPR029065">
    <property type="entry name" value="Enolase_C-like"/>
</dbReference>
<dbReference type="InterPro" id="IPR018110">
    <property type="entry name" value="Mandel_Rmase/mucon_lact_enz_CS"/>
</dbReference>
<reference evidence="3 4" key="1">
    <citation type="submission" date="2016-10" db="EMBL/GenBank/DDBJ databases">
        <authorList>
            <person name="de Groot N.N."/>
        </authorList>
    </citation>
    <scope>NUCLEOTIDE SEQUENCE [LARGE SCALE GENOMIC DNA]</scope>
    <source>
        <strain evidence="3 4">DSM 44468</strain>
    </source>
</reference>
<keyword evidence="4" id="KW-1185">Reference proteome</keyword>
<dbReference type="GO" id="GO:0009063">
    <property type="term" value="P:amino acid catabolic process"/>
    <property type="evidence" value="ECO:0007669"/>
    <property type="project" value="InterPro"/>
</dbReference>
<dbReference type="SMART" id="SM00922">
    <property type="entry name" value="MR_MLE"/>
    <property type="match status" value="1"/>
</dbReference>
<dbReference type="Gene3D" id="3.30.390.10">
    <property type="entry name" value="Enolase-like, N-terminal domain"/>
    <property type="match status" value="1"/>
</dbReference>
<proteinExistence type="predicted"/>
<dbReference type="InterPro" id="IPR034593">
    <property type="entry name" value="DgoD-like"/>
</dbReference>
<dbReference type="EMBL" id="FORP01000048">
    <property type="protein sequence ID" value="SFK93265.1"/>
    <property type="molecule type" value="Genomic_DNA"/>
</dbReference>
<dbReference type="InterPro" id="IPR013342">
    <property type="entry name" value="Mandelate_racemase_C"/>
</dbReference>
<dbReference type="InterPro" id="IPR029017">
    <property type="entry name" value="Enolase-like_N"/>
</dbReference>
<dbReference type="Proteomes" id="UP000199025">
    <property type="component" value="Unassembled WGS sequence"/>
</dbReference>
<dbReference type="InterPro" id="IPR036849">
    <property type="entry name" value="Enolase-like_C_sf"/>
</dbReference>
<organism evidence="3 4">
    <name type="scientific">Amycolatopsis sacchari</name>
    <dbReference type="NCBI Taxonomy" id="115433"/>
    <lineage>
        <taxon>Bacteria</taxon>
        <taxon>Bacillati</taxon>
        <taxon>Actinomycetota</taxon>
        <taxon>Actinomycetes</taxon>
        <taxon>Pseudonocardiales</taxon>
        <taxon>Pseudonocardiaceae</taxon>
        <taxon>Amycolatopsis</taxon>
    </lineage>
</organism>
<evidence type="ECO:0000256" key="1">
    <source>
        <dbReference type="ARBA" id="ARBA00023239"/>
    </source>
</evidence>